<dbReference type="Proteomes" id="UP000054241">
    <property type="component" value="Unassembled WGS sequence"/>
</dbReference>
<dbReference type="EMBL" id="LMWL01000015">
    <property type="protein sequence ID" value="KUM96837.1"/>
    <property type="molecule type" value="Genomic_DNA"/>
</dbReference>
<comment type="caution">
    <text evidence="1">The sequence shown here is derived from an EMBL/GenBank/DDBJ whole genome shotgun (WGS) entry which is preliminary data.</text>
</comment>
<reference evidence="1 2" key="1">
    <citation type="submission" date="2015-10" db="EMBL/GenBank/DDBJ databases">
        <title>Draft genome sequence of Streptomyces cellostaticus DSM 40189, type strain for the species Streptomyces cellostaticus.</title>
        <authorList>
            <person name="Ruckert C."/>
            <person name="Winkler A."/>
            <person name="Kalinowski J."/>
            <person name="Kampfer P."/>
            <person name="Glaeser S."/>
        </authorList>
    </citation>
    <scope>NUCLEOTIDE SEQUENCE [LARGE SCALE GENOMIC DNA]</scope>
    <source>
        <strain evidence="1 2">DSM 40189</strain>
    </source>
</reference>
<keyword evidence="2" id="KW-1185">Reference proteome</keyword>
<dbReference type="InterPro" id="IPR015943">
    <property type="entry name" value="WD40/YVTN_repeat-like_dom_sf"/>
</dbReference>
<evidence type="ECO:0000313" key="2">
    <source>
        <dbReference type="Proteomes" id="UP000054241"/>
    </source>
</evidence>
<protein>
    <recommendedName>
        <fullName evidence="3">Ricin B lectin domain-containing protein</fullName>
    </recommendedName>
</protein>
<dbReference type="RefSeq" id="WP_066995404.1">
    <property type="nucleotide sequence ID" value="NZ_BNDU01000006.1"/>
</dbReference>
<dbReference type="Gene3D" id="2.130.10.10">
    <property type="entry name" value="YVTN repeat-like/Quinoprotein amine dehydrogenase"/>
    <property type="match status" value="1"/>
</dbReference>
<sequence length="87" mass="9343">MNAKDGKRIWLCEEGNRATRDSFLKAGTTLYAAAGALGGGIALEARTGKVRWTWVDNTDATDNWQIALSGNRLLVTGGQEVYAMPAV</sequence>
<gene>
    <name evidence="1" type="ORF">AQI88_10120</name>
</gene>
<dbReference type="SUPFAM" id="SSF50998">
    <property type="entry name" value="Quinoprotein alcohol dehydrogenase-like"/>
    <property type="match status" value="1"/>
</dbReference>
<dbReference type="InterPro" id="IPR011047">
    <property type="entry name" value="Quinoprotein_ADH-like_sf"/>
</dbReference>
<accession>A0A101NPL8</accession>
<dbReference type="AlphaFoldDB" id="A0A101NPL8"/>
<evidence type="ECO:0000313" key="1">
    <source>
        <dbReference type="EMBL" id="KUM96837.1"/>
    </source>
</evidence>
<organism evidence="1 2">
    <name type="scientific">Streptomyces cellostaticus</name>
    <dbReference type="NCBI Taxonomy" id="67285"/>
    <lineage>
        <taxon>Bacteria</taxon>
        <taxon>Bacillati</taxon>
        <taxon>Actinomycetota</taxon>
        <taxon>Actinomycetes</taxon>
        <taxon>Kitasatosporales</taxon>
        <taxon>Streptomycetaceae</taxon>
        <taxon>Streptomyces</taxon>
    </lineage>
</organism>
<name>A0A101NPL8_9ACTN</name>
<evidence type="ECO:0008006" key="3">
    <source>
        <dbReference type="Google" id="ProtNLM"/>
    </source>
</evidence>
<proteinExistence type="predicted"/>
<dbReference type="STRING" id="67285.AQI88_10120"/>